<dbReference type="InterPro" id="IPR009045">
    <property type="entry name" value="Zn_M74/Hedgehog-like"/>
</dbReference>
<dbReference type="SUPFAM" id="SSF55166">
    <property type="entry name" value="Hedgehog/DD-peptidase"/>
    <property type="match status" value="1"/>
</dbReference>
<evidence type="ECO:0000313" key="3">
    <source>
        <dbReference type="EMBL" id="MEG3613939.1"/>
    </source>
</evidence>
<feature type="compositionally biased region" description="Low complexity" evidence="1">
    <location>
        <begin position="628"/>
        <end position="703"/>
    </location>
</feature>
<dbReference type="PANTHER" id="PTHR34385:SF1">
    <property type="entry name" value="PEPTIDOGLYCAN L-ALANYL-D-GLUTAMATE ENDOPEPTIDASE CWLK"/>
    <property type="match status" value="1"/>
</dbReference>
<dbReference type="Gene3D" id="3.30.1380.10">
    <property type="match status" value="1"/>
</dbReference>
<dbReference type="Pfam" id="PF02557">
    <property type="entry name" value="VanY"/>
    <property type="match status" value="1"/>
</dbReference>
<feature type="compositionally biased region" description="Low complexity" evidence="1">
    <location>
        <begin position="509"/>
        <end position="529"/>
    </location>
</feature>
<reference evidence="3" key="2">
    <citation type="submission" date="2024-02" db="EMBL/GenBank/DDBJ databases">
        <authorList>
            <person name="Prathaban M."/>
            <person name="Mythili R."/>
            <person name="Sharmila Devi N."/>
            <person name="Sobanaa M."/>
            <person name="Prathiviraj R."/>
            <person name="Selvin J."/>
        </authorList>
    </citation>
    <scope>NUCLEOTIDE SEQUENCE</scope>
    <source>
        <strain evidence="3">MP1014</strain>
    </source>
</reference>
<proteinExistence type="predicted"/>
<feature type="domain" description="D-alanyl-D-alanine carboxypeptidase-like core" evidence="2">
    <location>
        <begin position="383"/>
        <end position="492"/>
    </location>
</feature>
<dbReference type="RefSeq" id="WP_332900803.1">
    <property type="nucleotide sequence ID" value="NZ_JBAGLP010000105.1"/>
</dbReference>
<feature type="compositionally biased region" description="Low complexity" evidence="1">
    <location>
        <begin position="153"/>
        <end position="167"/>
    </location>
</feature>
<keyword evidence="3" id="KW-0121">Carboxypeptidase</keyword>
<gene>
    <name evidence="3" type="ORF">V5O49_02250</name>
</gene>
<evidence type="ECO:0000313" key="4">
    <source>
        <dbReference type="Proteomes" id="UP001310387"/>
    </source>
</evidence>
<feature type="region of interest" description="Disordered" evidence="1">
    <location>
        <begin position="1"/>
        <end position="22"/>
    </location>
</feature>
<feature type="compositionally biased region" description="Polar residues" evidence="1">
    <location>
        <begin position="1"/>
        <end position="14"/>
    </location>
</feature>
<evidence type="ECO:0000256" key="1">
    <source>
        <dbReference type="SAM" id="MobiDB-lite"/>
    </source>
</evidence>
<protein>
    <submittedName>
        <fullName evidence="3">D-alanyl-D-alanine carboxypeptidase family protein</fullName>
    </submittedName>
</protein>
<keyword evidence="3" id="KW-0378">Hydrolase</keyword>
<organism evidence="3 4">
    <name type="scientific">Isoptericola haloaureus</name>
    <dbReference type="NCBI Taxonomy" id="1542902"/>
    <lineage>
        <taxon>Bacteria</taxon>
        <taxon>Bacillati</taxon>
        <taxon>Actinomycetota</taxon>
        <taxon>Actinomycetes</taxon>
        <taxon>Micrococcales</taxon>
        <taxon>Promicromonosporaceae</taxon>
        <taxon>Isoptericola</taxon>
    </lineage>
</organism>
<dbReference type="EMBL" id="JBAGLP010000105">
    <property type="protein sequence ID" value="MEG3613939.1"/>
    <property type="molecule type" value="Genomic_DNA"/>
</dbReference>
<sequence length="768" mass="76897">MASTPWNDFSQHPTFTAPVETEPLELGVVGGASPTGPTSIDQLLGVIEEAELAALESGRELGPEVQQAAAELGGLLTTYVAQQQADHVPGLGDLDLPQAPDPATPAVPDEIPPAGPPSSDDQHLDPPESTPGDSLRPPAEATPEPSPSPSHAPAPSASAAPSASPQPSASPEPSVAPDPSAAPDDDADVLQAGGPRGPVDDAPAEVDDLAPLPQEVGTFQGAGLQLPTWEGLVGGDGTFQVGNGFDQDVATDDETTSDAGLELAHAEDGEEHDHAHGDERVTFDDIVVAATHLASLLNPATASVVVDVRPAVTQLPDGSFVSDDGVAVASNGLPLASGAVGSGSLSATLQAVVDQHASSTAGYSNGRIPASVLCSITTAPWHMLRCDAAAQFAALNAEYRDRFGVNIPITDSYRSYDAQVAVRAAKPHLAAVPGTSNHGWGLALDLSTPISGGYSAEYVWLRVHAPDFGWDNPVWARPNGSKPEPWHWEFFAAGPVPDRATSHADVTTASGSSNGSGSSKGSGAKAPSGKGDGGAKGTSQGDTAGKGSKGDKSDKSDKSDGEKPKPTPKPSTSPSPKPSASPSPKPSAEPEPSTSPSPKPSASPNPSASPSPAPEPSTSPSPEPSASPSPGTDSSPEPSSEPSSEPSPTAGPGDEGSTELSDPESSSTETSSTESSSTETSSTESSGTESSSSATSSTESSTSGEDATAPTDDSEVAQREDETLGSRTDGSGDEGDAVPSGDGDDSSGDGSVDSTDDGAVADGADGTE</sequence>
<evidence type="ECO:0000259" key="2">
    <source>
        <dbReference type="Pfam" id="PF02557"/>
    </source>
</evidence>
<dbReference type="InterPro" id="IPR052179">
    <property type="entry name" value="DD-CPase-like"/>
</dbReference>
<dbReference type="InterPro" id="IPR003709">
    <property type="entry name" value="VanY-like_core_dom"/>
</dbReference>
<keyword evidence="4" id="KW-1185">Reference proteome</keyword>
<reference evidence="3" key="1">
    <citation type="journal article" date="2024" name="Antonie Van Leeuwenhoek">
        <title>Isoptericola haloaureus sp. nov., a dimorphic actinobacterium isolated from mangrove sediments of southeast India, implicating biosaline agricultural significance through nitrogen fixation and salt tolerance genes.</title>
        <authorList>
            <person name="Prathaban M."/>
            <person name="Prathiviraj R."/>
            <person name="Ravichandran M."/>
            <person name="Natarajan S.D."/>
            <person name="Sobanaa M."/>
            <person name="Hari Krishna Kumar S."/>
            <person name="Chandrasekar V."/>
            <person name="Selvin J."/>
        </authorList>
    </citation>
    <scope>NUCLEOTIDE SEQUENCE</scope>
    <source>
        <strain evidence="3">MP1014</strain>
    </source>
</reference>
<feature type="compositionally biased region" description="Acidic residues" evidence="1">
    <location>
        <begin position="731"/>
        <end position="747"/>
    </location>
</feature>
<dbReference type="Proteomes" id="UP001310387">
    <property type="component" value="Unassembled WGS sequence"/>
</dbReference>
<accession>A0ABU7Z375</accession>
<feature type="compositionally biased region" description="Pro residues" evidence="1">
    <location>
        <begin position="567"/>
        <end position="627"/>
    </location>
</feature>
<dbReference type="CDD" id="cd14814">
    <property type="entry name" value="Peptidase_M15"/>
    <property type="match status" value="1"/>
</dbReference>
<name>A0ABU7Z375_9MICO</name>
<keyword evidence="3" id="KW-0645">Protease</keyword>
<comment type="caution">
    <text evidence="3">The sequence shown here is derived from an EMBL/GenBank/DDBJ whole genome shotgun (WGS) entry which is preliminary data.</text>
</comment>
<feature type="region of interest" description="Disordered" evidence="1">
    <location>
        <begin position="499"/>
        <end position="768"/>
    </location>
</feature>
<feature type="compositionally biased region" description="Basic and acidic residues" evidence="1">
    <location>
        <begin position="548"/>
        <end position="565"/>
    </location>
</feature>
<feature type="compositionally biased region" description="Pro residues" evidence="1">
    <location>
        <begin position="99"/>
        <end position="116"/>
    </location>
</feature>
<dbReference type="GO" id="GO:0004180">
    <property type="term" value="F:carboxypeptidase activity"/>
    <property type="evidence" value="ECO:0007669"/>
    <property type="project" value="UniProtKB-KW"/>
</dbReference>
<dbReference type="PANTHER" id="PTHR34385">
    <property type="entry name" value="D-ALANYL-D-ALANINE CARBOXYPEPTIDASE"/>
    <property type="match status" value="1"/>
</dbReference>
<feature type="compositionally biased region" description="Low complexity" evidence="1">
    <location>
        <begin position="748"/>
        <end position="768"/>
    </location>
</feature>
<feature type="region of interest" description="Disordered" evidence="1">
    <location>
        <begin position="88"/>
        <end position="206"/>
    </location>
</feature>